<evidence type="ECO:0000256" key="1">
    <source>
        <dbReference type="SAM" id="Phobius"/>
    </source>
</evidence>
<feature type="transmembrane region" description="Helical" evidence="1">
    <location>
        <begin position="113"/>
        <end position="133"/>
    </location>
</feature>
<keyword evidence="3" id="KW-1185">Reference proteome</keyword>
<gene>
    <name evidence="2" type="ORF">DEA37_0010055</name>
</gene>
<comment type="caution">
    <text evidence="2">The sequence shown here is derived from an EMBL/GenBank/DDBJ whole genome shotgun (WGS) entry which is preliminary data.</text>
</comment>
<keyword evidence="1" id="KW-1133">Transmembrane helix</keyword>
<feature type="transmembrane region" description="Helical" evidence="1">
    <location>
        <begin position="72"/>
        <end position="93"/>
    </location>
</feature>
<feature type="transmembrane region" description="Helical" evidence="1">
    <location>
        <begin position="42"/>
        <end position="65"/>
    </location>
</feature>
<keyword evidence="1" id="KW-0472">Membrane</keyword>
<proteinExistence type="predicted"/>
<accession>A0A5J4NMP8</accession>
<dbReference type="EMBL" id="QNGE01001828">
    <property type="protein sequence ID" value="KAA3676744.1"/>
    <property type="molecule type" value="Genomic_DNA"/>
</dbReference>
<sequence length="134" mass="13889">MGVLGKILVIIACAIGIVCTLAAIITYRNRINSDNKTGNEKAAIGCMFIAFFIFAGIAIMIFVTLCCPCSDLVVGVVAAVAGAAALLFSIGSYVAYQRPLINLHRILPLVSEWLFGGIVSGAGLLLVALTLAAS</sequence>
<protein>
    <submittedName>
        <fullName evidence="2">Uncharacterized protein</fullName>
    </submittedName>
</protein>
<name>A0A5J4NMP8_9TREM</name>
<evidence type="ECO:0000313" key="3">
    <source>
        <dbReference type="Proteomes" id="UP000324629"/>
    </source>
</evidence>
<dbReference type="Proteomes" id="UP000324629">
    <property type="component" value="Unassembled WGS sequence"/>
</dbReference>
<feature type="transmembrane region" description="Helical" evidence="1">
    <location>
        <begin position="7"/>
        <end position="27"/>
    </location>
</feature>
<keyword evidence="1" id="KW-0812">Transmembrane</keyword>
<evidence type="ECO:0000313" key="2">
    <source>
        <dbReference type="EMBL" id="KAA3676744.1"/>
    </source>
</evidence>
<dbReference type="AlphaFoldDB" id="A0A5J4NMP8"/>
<reference evidence="2 3" key="1">
    <citation type="journal article" date="2019" name="Gigascience">
        <title>Whole-genome sequence of the oriental lung fluke Paragonimus westermani.</title>
        <authorList>
            <person name="Oey H."/>
            <person name="Zakrzewski M."/>
            <person name="Narain K."/>
            <person name="Devi K.R."/>
            <person name="Agatsuma T."/>
            <person name="Nawaratna S."/>
            <person name="Gobert G.N."/>
            <person name="Jones M.K."/>
            <person name="Ragan M.A."/>
            <person name="McManus D.P."/>
            <person name="Krause L."/>
        </authorList>
    </citation>
    <scope>NUCLEOTIDE SEQUENCE [LARGE SCALE GENOMIC DNA]</scope>
    <source>
        <strain evidence="2 3">IND2009</strain>
    </source>
</reference>
<organism evidence="2 3">
    <name type="scientific">Paragonimus westermani</name>
    <dbReference type="NCBI Taxonomy" id="34504"/>
    <lineage>
        <taxon>Eukaryota</taxon>
        <taxon>Metazoa</taxon>
        <taxon>Spiralia</taxon>
        <taxon>Lophotrochozoa</taxon>
        <taxon>Platyhelminthes</taxon>
        <taxon>Trematoda</taxon>
        <taxon>Digenea</taxon>
        <taxon>Plagiorchiida</taxon>
        <taxon>Troglotremata</taxon>
        <taxon>Troglotrematidae</taxon>
        <taxon>Paragonimus</taxon>
    </lineage>
</organism>